<protein>
    <submittedName>
        <fullName evidence="1">Uncharacterized protein</fullName>
    </submittedName>
</protein>
<gene>
    <name evidence="1" type="ORF">CON16_10575</name>
</gene>
<reference evidence="1 2" key="1">
    <citation type="submission" date="2017-09" db="EMBL/GenBank/DDBJ databases">
        <title>Large-scale bioinformatics analysis of Bacillus genomes uncovers conserved roles of natural products in bacterial physiology.</title>
        <authorList>
            <consortium name="Agbiome Team Llc"/>
            <person name="Bleich R.M."/>
            <person name="Grubbs K.J."/>
            <person name="Santa Maria K.C."/>
            <person name="Allen S.E."/>
            <person name="Farag S."/>
            <person name="Shank E.A."/>
            <person name="Bowers A."/>
        </authorList>
    </citation>
    <scope>NUCLEOTIDE SEQUENCE [LARGE SCALE GENOMIC DNA]</scope>
    <source>
        <strain evidence="1 2">AFS095574</strain>
    </source>
</reference>
<sequence>MNSNFNPLLHMNLFLHMCMEYPEQGDVYPYFYKKGYRIKLVSPKIVIPLEVKHIIEKKLKCKINQEVAPEIVFEHNDNNEILLLECKLNGFNVDYSHRNTKQALGYLSLPNEYVVNYLGNEKAGNVKLLYSVLQDDIIKMNETLCQLGETLNDMGKSSLPHQIFGIHIDNESLYLSITDMSGTQLGSYKIMDGTQLEDSIALYIIPLDPEINLKDKYGRAVLEQKIRNKISVLLGKYLLYREVTLSPVEICKQLIPVWDMWESQSKSKITVLVRTFISEMLKSLCDIGIKFERNSSGFTVDKLSRKKYDKLIQYLASAEYNKLGKDIIKDKGSEQLSLFNE</sequence>
<dbReference type="EMBL" id="NVLX01000011">
    <property type="protein sequence ID" value="PDZ17115.1"/>
    <property type="molecule type" value="Genomic_DNA"/>
</dbReference>
<evidence type="ECO:0000313" key="1">
    <source>
        <dbReference type="EMBL" id="PDZ17115.1"/>
    </source>
</evidence>
<name>A0A2A7DB26_BACAN</name>
<comment type="caution">
    <text evidence="1">The sequence shown here is derived from an EMBL/GenBank/DDBJ whole genome shotgun (WGS) entry which is preliminary data.</text>
</comment>
<dbReference type="RefSeq" id="WP_079519713.1">
    <property type="nucleotide sequence ID" value="NZ_NVLX01000011.1"/>
</dbReference>
<dbReference type="AlphaFoldDB" id="A0A2A7DB26"/>
<accession>A0A2A7DB26</accession>
<evidence type="ECO:0000313" key="2">
    <source>
        <dbReference type="Proteomes" id="UP000220192"/>
    </source>
</evidence>
<dbReference type="Proteomes" id="UP000220192">
    <property type="component" value="Unassembled WGS sequence"/>
</dbReference>
<organism evidence="1 2">
    <name type="scientific">Bacillus anthracis</name>
    <name type="common">anthrax bacterium</name>
    <dbReference type="NCBI Taxonomy" id="1392"/>
    <lineage>
        <taxon>Bacteria</taxon>
        <taxon>Bacillati</taxon>
        <taxon>Bacillota</taxon>
        <taxon>Bacilli</taxon>
        <taxon>Bacillales</taxon>
        <taxon>Bacillaceae</taxon>
        <taxon>Bacillus</taxon>
        <taxon>Bacillus cereus group</taxon>
    </lineage>
</organism>
<proteinExistence type="predicted"/>